<evidence type="ECO:0000259" key="3">
    <source>
        <dbReference type="Pfam" id="PF06974"/>
    </source>
</evidence>
<dbReference type="PANTHER" id="PTHR31650">
    <property type="entry name" value="O-ACYLTRANSFERASE (WSD1-LIKE) FAMILY PROTEIN"/>
    <property type="match status" value="1"/>
</dbReference>
<dbReference type="AlphaFoldDB" id="A0A7R9G898"/>
<dbReference type="GO" id="GO:0008374">
    <property type="term" value="F:O-acyltransferase activity"/>
    <property type="evidence" value="ECO:0007669"/>
    <property type="project" value="InterPro"/>
</dbReference>
<dbReference type="Proteomes" id="UP000678499">
    <property type="component" value="Unassembled WGS sequence"/>
</dbReference>
<dbReference type="PANTHER" id="PTHR31650:SF1">
    <property type="entry name" value="WAX ESTER SYNTHASE_DIACYLGLYCEROL ACYLTRANSFERASE 4-RELATED"/>
    <property type="match status" value="1"/>
</dbReference>
<keyword evidence="2" id="KW-0812">Transmembrane</keyword>
<protein>
    <recommendedName>
        <fullName evidence="3">O-acyltransferase WSD1 C-terminal domain-containing protein</fullName>
    </recommendedName>
</protein>
<evidence type="ECO:0000313" key="4">
    <source>
        <dbReference type="EMBL" id="CAD7272771.1"/>
    </source>
</evidence>
<dbReference type="Pfam" id="PF06974">
    <property type="entry name" value="WS_DGAT_C"/>
    <property type="match status" value="1"/>
</dbReference>
<evidence type="ECO:0000313" key="5">
    <source>
        <dbReference type="Proteomes" id="UP000678499"/>
    </source>
</evidence>
<feature type="transmembrane region" description="Helical" evidence="2">
    <location>
        <begin position="12"/>
        <end position="35"/>
    </location>
</feature>
<evidence type="ECO:0000256" key="1">
    <source>
        <dbReference type="SAM" id="MobiDB-lite"/>
    </source>
</evidence>
<name>A0A7R9G898_9CRUS</name>
<dbReference type="InterPro" id="IPR023213">
    <property type="entry name" value="CAT-like_dom_sf"/>
</dbReference>
<dbReference type="InterPro" id="IPR009721">
    <property type="entry name" value="O-acyltransferase_WSD1_C"/>
</dbReference>
<keyword evidence="2" id="KW-1133">Transmembrane helix</keyword>
<proteinExistence type="predicted"/>
<dbReference type="SUPFAM" id="SSF52777">
    <property type="entry name" value="CoA-dependent acyltransferases"/>
    <property type="match status" value="1"/>
</dbReference>
<feature type="domain" description="O-acyltransferase WSD1 C-terminal" evidence="3">
    <location>
        <begin position="353"/>
        <end position="481"/>
    </location>
</feature>
<dbReference type="EMBL" id="CAJPEX010000063">
    <property type="protein sequence ID" value="CAG0912923.1"/>
    <property type="molecule type" value="Genomic_DNA"/>
</dbReference>
<dbReference type="InterPro" id="IPR045034">
    <property type="entry name" value="O-acyltransferase_WSD1-like"/>
</dbReference>
<feature type="region of interest" description="Disordered" evidence="1">
    <location>
        <begin position="553"/>
        <end position="589"/>
    </location>
</feature>
<dbReference type="GO" id="GO:0019432">
    <property type="term" value="P:triglyceride biosynthetic process"/>
    <property type="evidence" value="ECO:0007669"/>
    <property type="project" value="TreeGrafter"/>
</dbReference>
<dbReference type="EMBL" id="OA882100">
    <property type="protein sequence ID" value="CAD7272771.1"/>
    <property type="molecule type" value="Genomic_DNA"/>
</dbReference>
<dbReference type="GO" id="GO:0005886">
    <property type="term" value="C:plasma membrane"/>
    <property type="evidence" value="ECO:0007669"/>
    <property type="project" value="TreeGrafter"/>
</dbReference>
<organism evidence="4">
    <name type="scientific">Notodromas monacha</name>
    <dbReference type="NCBI Taxonomy" id="399045"/>
    <lineage>
        <taxon>Eukaryota</taxon>
        <taxon>Metazoa</taxon>
        <taxon>Ecdysozoa</taxon>
        <taxon>Arthropoda</taxon>
        <taxon>Crustacea</taxon>
        <taxon>Oligostraca</taxon>
        <taxon>Ostracoda</taxon>
        <taxon>Podocopa</taxon>
        <taxon>Podocopida</taxon>
        <taxon>Cypridocopina</taxon>
        <taxon>Cypridoidea</taxon>
        <taxon>Cyprididae</taxon>
        <taxon>Notodromas</taxon>
    </lineage>
</organism>
<keyword evidence="2" id="KW-0472">Membrane</keyword>
<dbReference type="OrthoDB" id="619536at2759"/>
<accession>A0A7R9G898</accession>
<feature type="compositionally biased region" description="Polar residues" evidence="1">
    <location>
        <begin position="568"/>
        <end position="580"/>
    </location>
</feature>
<keyword evidence="5" id="KW-1185">Reference proteome</keyword>
<reference evidence="4" key="1">
    <citation type="submission" date="2020-11" db="EMBL/GenBank/DDBJ databases">
        <authorList>
            <person name="Tran Van P."/>
        </authorList>
    </citation>
    <scope>NUCLEOTIDE SEQUENCE</scope>
</reference>
<dbReference type="Gene3D" id="3.30.559.10">
    <property type="entry name" value="Chloramphenicol acetyltransferase-like domain"/>
    <property type="match status" value="1"/>
</dbReference>
<sequence>MACLGALAQKSMSLLGLIFLTLPYMLFYCFVKMFLMVKPGPRMKLFSRSDAVWLCTGSADPVHWVRVVFMLNGPVDLREVQLRVHNNLVTKHLKLRSRVAKFAGFDVWQRVERFDIANHVKWLTREGEQAVVTFKTQRELIDVINWSGRMPHDPNLPLWRMQVIPMSSSDTKRTAVVFAFSHSIMDGNSLWLSVYPALSDGPIDAPDVGKSLGWRRRMALCAGALASVKKSVKQQFSMPDMNPVKETGRETGMREVMWPEMFDFKEFRGVTKKFDCSINDVFTSCFTGAILRQVLQFSDALNIKFKLVFCIDCRYCEDIASYKGIKPDWEKWKLSTTVPVSFWAKDEKPVLKNNVAISRVILPTDKVSPEERLMISKHACDKYLKSSAHPWTLYMLSNSTPIPKWLTVKGVGILEPVVTLCCTNVKGPSKKLSFFGCEVEDILFFSTLCPDRSPDILICMMSYNGRIGVQATVRRPVLPDNVDVGLVQAYFREELAALNAAASAIPSIPEVSSSSVTIAVELDSGKVSSASSDSDELELDVDDVAIELEFRQREPRRNSDCDSGTVLEENSNPSSVTMSEQPGKEEPGFAARIERECRGIVMSSKL</sequence>
<gene>
    <name evidence="4" type="ORF">NMOB1V02_LOCUS693</name>
</gene>
<evidence type="ECO:0000256" key="2">
    <source>
        <dbReference type="SAM" id="Phobius"/>
    </source>
</evidence>